<keyword evidence="2" id="KW-1185">Reference proteome</keyword>
<name>A0ABY8E8X5_9FIRM</name>
<protein>
    <submittedName>
        <fullName evidence="1">Uncharacterized protein</fullName>
    </submittedName>
</protein>
<gene>
    <name evidence="1" type="ORF">P4S50_13330</name>
</gene>
<dbReference type="EMBL" id="CP120733">
    <property type="protein sequence ID" value="WFD09365.1"/>
    <property type="molecule type" value="Genomic_DNA"/>
</dbReference>
<dbReference type="Proteomes" id="UP001222800">
    <property type="component" value="Chromosome"/>
</dbReference>
<evidence type="ECO:0000313" key="1">
    <source>
        <dbReference type="EMBL" id="WFD09365.1"/>
    </source>
</evidence>
<dbReference type="RefSeq" id="WP_277731290.1">
    <property type="nucleotide sequence ID" value="NZ_CP120733.1"/>
</dbReference>
<proteinExistence type="predicted"/>
<sequence length="233" mass="28149">MFFNPLMILKSYENSYRQDQKNIDYIIKGIENDFPNMYNQGMNNNIVTSLLRFIVNYVQDNRYKYKGTKEEKADYLLKDLNKEHSWLFFILSIYGIEYKKIYRFLKRIIILILSYTEKPTPVYDIQKEIRRITNIIRDTTNIFNRLEKLGVPRNEVRSIVRRVVAFTLRSIDIYNPPLDIQQTSQQILRNLIRSNTGVIRDIRYYGITIPEVRPILRRIIRITLRNISYKNKY</sequence>
<evidence type="ECO:0000313" key="2">
    <source>
        <dbReference type="Proteomes" id="UP001222800"/>
    </source>
</evidence>
<reference evidence="1 2" key="1">
    <citation type="submission" date="2023-03" db="EMBL/GenBank/DDBJ databases">
        <title>Complete genome sequence of Tepidibacter sp. SWIR-1, isolated from a deep-sea hydrothermal vent.</title>
        <authorList>
            <person name="Li X."/>
        </authorList>
    </citation>
    <scope>NUCLEOTIDE SEQUENCE [LARGE SCALE GENOMIC DNA]</scope>
    <source>
        <strain evidence="1 2">SWIR-1</strain>
    </source>
</reference>
<organism evidence="1 2">
    <name type="scientific">Tepidibacter hydrothermalis</name>
    <dbReference type="NCBI Taxonomy" id="3036126"/>
    <lineage>
        <taxon>Bacteria</taxon>
        <taxon>Bacillati</taxon>
        <taxon>Bacillota</taxon>
        <taxon>Clostridia</taxon>
        <taxon>Peptostreptococcales</taxon>
        <taxon>Peptostreptococcaceae</taxon>
        <taxon>Tepidibacter</taxon>
    </lineage>
</organism>
<accession>A0ABY8E8X5</accession>